<dbReference type="AlphaFoldDB" id="A0A3E2BM08"/>
<dbReference type="InterPro" id="IPR003595">
    <property type="entry name" value="Tyr_Pase_cat"/>
</dbReference>
<dbReference type="PANTHER" id="PTHR31126:SF72">
    <property type="entry name" value="DUAL SPECIFICITY PROTEIN PHOSPHATASE TPBA"/>
    <property type="match status" value="1"/>
</dbReference>
<accession>A0A3E2BM08</accession>
<name>A0A3E2BM08_9BACT</name>
<dbReference type="PROSITE" id="PS00383">
    <property type="entry name" value="TYR_PHOSPHATASE_1"/>
    <property type="match status" value="1"/>
</dbReference>
<reference evidence="3 4" key="1">
    <citation type="submission" date="2018-08" db="EMBL/GenBank/DDBJ databases">
        <title>Genome analysis of the thermophilic bacterium of the candidate phylum Aminicenantes from deep subsurface aquifer revealed its physiology and ecological role.</title>
        <authorList>
            <person name="Kadnikov V.V."/>
            <person name="Mardanov A.V."/>
            <person name="Beletsky A.V."/>
            <person name="Karnachuk O.V."/>
            <person name="Ravin N.V."/>
        </authorList>
    </citation>
    <scope>NUCLEOTIDE SEQUENCE [LARGE SCALE GENOMIC DNA]</scope>
    <source>
        <strain evidence="3">BY38</strain>
    </source>
</reference>
<dbReference type="SUPFAM" id="SSF52799">
    <property type="entry name" value="(Phosphotyrosine protein) phosphatases II"/>
    <property type="match status" value="1"/>
</dbReference>
<dbReference type="Gene3D" id="3.90.190.10">
    <property type="entry name" value="Protein tyrosine phosphatase superfamily"/>
    <property type="match status" value="1"/>
</dbReference>
<evidence type="ECO:0000259" key="2">
    <source>
        <dbReference type="PROSITE" id="PS50056"/>
    </source>
</evidence>
<comment type="caution">
    <text evidence="3">The sequence shown here is derived from an EMBL/GenBank/DDBJ whole genome shotgun (WGS) entry which is preliminary data.</text>
</comment>
<dbReference type="Proteomes" id="UP000257323">
    <property type="component" value="Unassembled WGS sequence"/>
</dbReference>
<dbReference type="InterPro" id="IPR016130">
    <property type="entry name" value="Tyr_Pase_AS"/>
</dbReference>
<feature type="domain" description="Tyrosine specific protein phosphatases" evidence="2">
    <location>
        <begin position="124"/>
        <end position="187"/>
    </location>
</feature>
<evidence type="ECO:0000256" key="1">
    <source>
        <dbReference type="ARBA" id="ARBA00009580"/>
    </source>
</evidence>
<proteinExistence type="inferred from homology"/>
<dbReference type="Pfam" id="PF03162">
    <property type="entry name" value="Y_phosphatase2"/>
    <property type="match status" value="1"/>
</dbReference>
<dbReference type="PANTHER" id="PTHR31126">
    <property type="entry name" value="TYROSINE-PROTEIN PHOSPHATASE"/>
    <property type="match status" value="1"/>
</dbReference>
<dbReference type="CDD" id="cd14529">
    <property type="entry name" value="TpbA-like"/>
    <property type="match status" value="1"/>
</dbReference>
<dbReference type="PROSITE" id="PS50056">
    <property type="entry name" value="TYR_PHOSPHATASE_2"/>
    <property type="match status" value="1"/>
</dbReference>
<evidence type="ECO:0000313" key="4">
    <source>
        <dbReference type="Proteomes" id="UP000257323"/>
    </source>
</evidence>
<dbReference type="EMBL" id="QUAH01000007">
    <property type="protein sequence ID" value="RFT15687.1"/>
    <property type="molecule type" value="Genomic_DNA"/>
</dbReference>
<dbReference type="InterPro" id="IPR029021">
    <property type="entry name" value="Prot-tyrosine_phosphatase-like"/>
</dbReference>
<organism evidence="3 4">
    <name type="scientific">Candidatus Saccharicenans subterraneus</name>
    <dbReference type="NCBI Taxonomy" id="2508984"/>
    <lineage>
        <taxon>Bacteria</taxon>
        <taxon>Candidatus Aminicenantota</taxon>
        <taxon>Candidatus Aminicenantia</taxon>
        <taxon>Candidatus Aminicenantales</taxon>
        <taxon>Candidatus Saccharicenantaceae</taxon>
        <taxon>Candidatus Saccharicenans</taxon>
    </lineage>
</organism>
<gene>
    <name evidence="3" type="ORF">OP8BY_0062</name>
</gene>
<dbReference type="SMART" id="SM00404">
    <property type="entry name" value="PTPc_motif"/>
    <property type="match status" value="1"/>
</dbReference>
<dbReference type="GO" id="GO:0016791">
    <property type="term" value="F:phosphatase activity"/>
    <property type="evidence" value="ECO:0007669"/>
    <property type="project" value="TreeGrafter"/>
</dbReference>
<dbReference type="InterPro" id="IPR004861">
    <property type="entry name" value="Siw14-like"/>
</dbReference>
<dbReference type="InterPro" id="IPR000387">
    <property type="entry name" value="Tyr_Pase_dom"/>
</dbReference>
<protein>
    <submittedName>
        <fullName evidence="3">Protein tyrosine/serine phosphatase</fullName>
    </submittedName>
</protein>
<sequence length="231" mass="26301">MAENRMNWHSSRNPVKFPLALAITLLLIFLASGTTDCRQEVPRPENWAPPVQVEGAPNLHKVSDLLYRCAQPTAAGFKELEKLGIRTVVNLRSEHSDQKMIAGTNLKYYEIPSKATQVKEADLLKFLQIVTNPEEGPYLVHCHHGADRTGLFVAVYRIVVQGWSREEAIREMQRGGFGFHNTYTNIIRYLQTFDPEKFRRVLSLEKTRTDEKISISRFLLSIRPEGSPLPG</sequence>
<evidence type="ECO:0000313" key="3">
    <source>
        <dbReference type="EMBL" id="RFT15687.1"/>
    </source>
</evidence>
<comment type="similarity">
    <text evidence="1">Belongs to the protein-tyrosine phosphatase family.</text>
</comment>